<dbReference type="InterPro" id="IPR037321">
    <property type="entry name" value="KIN17-like"/>
</dbReference>
<dbReference type="EMBL" id="KV454428">
    <property type="protein sequence ID" value="ODQ80999.1"/>
    <property type="molecule type" value="Genomic_DNA"/>
</dbReference>
<sequence length="253" mass="28373">MAKSAVGTPKHLSNKLKAAGLQKLANYCQICSKQCRDANGFKNHILSSTHLNNLKHMDSNQIEKYSQEFMGSFLRLLRLNHGEKRISANKFYQEFIQDKDHTHMNSTKWSSLTQFVAFMGKNGLVRVDTPEEGDDVEPGLFISYVDNSPEAVQRRLLLEQKGKSSQTDEEVSSNLLNQQIKRAAELYKQQVETLDVTPAPTPVGEVKPVKISLKTAEANSTPRVSLGKISVTKPVQKINAFKVLKPVMKNAFK</sequence>
<dbReference type="STRING" id="984486.A0A1E3QTJ3"/>
<organism evidence="6 7">
    <name type="scientific">Babjeviella inositovora NRRL Y-12698</name>
    <dbReference type="NCBI Taxonomy" id="984486"/>
    <lineage>
        <taxon>Eukaryota</taxon>
        <taxon>Fungi</taxon>
        <taxon>Dikarya</taxon>
        <taxon>Ascomycota</taxon>
        <taxon>Saccharomycotina</taxon>
        <taxon>Pichiomycetes</taxon>
        <taxon>Serinales incertae sedis</taxon>
        <taxon>Babjeviella</taxon>
    </lineage>
</organism>
<dbReference type="PANTHER" id="PTHR12805">
    <property type="entry name" value="KIN17 KIN, ANTIGENIC DETERMINANT OF RECA PROTEIN HOMOLOG"/>
    <property type="match status" value="1"/>
</dbReference>
<evidence type="ECO:0000256" key="1">
    <source>
        <dbReference type="ARBA" id="ARBA00008517"/>
    </source>
</evidence>
<evidence type="ECO:0000256" key="3">
    <source>
        <dbReference type="ARBA" id="ARBA00022771"/>
    </source>
</evidence>
<name>A0A1E3QTJ3_9ASCO</name>
<protein>
    <recommendedName>
        <fullName evidence="5">DNA/RNA-binding protein Kin17 WH-like domain-containing protein</fullName>
    </recommendedName>
</protein>
<dbReference type="InterPro" id="IPR019447">
    <property type="entry name" value="DNA/RNA-bd_Kin17_WH-like_dom"/>
</dbReference>
<evidence type="ECO:0000313" key="6">
    <source>
        <dbReference type="EMBL" id="ODQ80999.1"/>
    </source>
</evidence>
<dbReference type="Pfam" id="PF25095">
    <property type="entry name" value="C2H2-zf_KIN17"/>
    <property type="match status" value="1"/>
</dbReference>
<dbReference type="InterPro" id="IPR038254">
    <property type="entry name" value="KIN17_WH-like_sf"/>
</dbReference>
<evidence type="ECO:0000256" key="2">
    <source>
        <dbReference type="ARBA" id="ARBA00022723"/>
    </source>
</evidence>
<keyword evidence="4" id="KW-0862">Zinc</keyword>
<dbReference type="OrthoDB" id="10266249at2759"/>
<keyword evidence="7" id="KW-1185">Reference proteome</keyword>
<keyword evidence="3" id="KW-0863">Zinc-finger</keyword>
<dbReference type="RefSeq" id="XP_018986327.1">
    <property type="nucleotide sequence ID" value="XM_019131659.1"/>
</dbReference>
<dbReference type="SUPFAM" id="SSF57667">
    <property type="entry name" value="beta-beta-alpha zinc fingers"/>
    <property type="match status" value="1"/>
</dbReference>
<evidence type="ECO:0000256" key="4">
    <source>
        <dbReference type="ARBA" id="ARBA00022833"/>
    </source>
</evidence>
<comment type="similarity">
    <text evidence="1">Belongs to the KIN17 family.</text>
</comment>
<dbReference type="Gene3D" id="1.10.10.2030">
    <property type="entry name" value="DNA/RNA-binding protein Kin17, conserved domain"/>
    <property type="match status" value="1"/>
</dbReference>
<evidence type="ECO:0000313" key="7">
    <source>
        <dbReference type="Proteomes" id="UP000094336"/>
    </source>
</evidence>
<dbReference type="SMART" id="SM01253">
    <property type="entry name" value="Kin17_mid"/>
    <property type="match status" value="1"/>
</dbReference>
<dbReference type="Proteomes" id="UP000094336">
    <property type="component" value="Unassembled WGS sequence"/>
</dbReference>
<dbReference type="GeneID" id="30149512"/>
<dbReference type="GO" id="GO:0008270">
    <property type="term" value="F:zinc ion binding"/>
    <property type="evidence" value="ECO:0007669"/>
    <property type="project" value="UniProtKB-KW"/>
</dbReference>
<feature type="domain" description="DNA/RNA-binding protein Kin17 WH-like" evidence="5">
    <location>
        <begin position="52"/>
        <end position="181"/>
    </location>
</feature>
<dbReference type="AlphaFoldDB" id="A0A1E3QTJ3"/>
<reference evidence="7" key="1">
    <citation type="submission" date="2016-05" db="EMBL/GenBank/DDBJ databases">
        <title>Comparative genomics of biotechnologically important yeasts.</title>
        <authorList>
            <consortium name="DOE Joint Genome Institute"/>
            <person name="Riley R."/>
            <person name="Haridas S."/>
            <person name="Wolfe K.H."/>
            <person name="Lopes M.R."/>
            <person name="Hittinger C.T."/>
            <person name="Goker M."/>
            <person name="Salamov A."/>
            <person name="Wisecaver J."/>
            <person name="Long T.M."/>
            <person name="Aerts A.L."/>
            <person name="Barry K."/>
            <person name="Choi C."/>
            <person name="Clum A."/>
            <person name="Coughlan A.Y."/>
            <person name="Deshpande S."/>
            <person name="Douglass A.P."/>
            <person name="Hanson S.J."/>
            <person name="Klenk H.-P."/>
            <person name="Labutti K."/>
            <person name="Lapidus A."/>
            <person name="Lindquist E."/>
            <person name="Lipzen A."/>
            <person name="Meier-Kolthoff J.P."/>
            <person name="Ohm R.A."/>
            <person name="Otillar R.P."/>
            <person name="Pangilinan J."/>
            <person name="Peng Y."/>
            <person name="Rokas A."/>
            <person name="Rosa C.A."/>
            <person name="Scheuner C."/>
            <person name="Sibirny A.A."/>
            <person name="Slot J.C."/>
            <person name="Stielow J.B."/>
            <person name="Sun H."/>
            <person name="Kurtzman C.P."/>
            <person name="Blackwell M."/>
            <person name="Grigoriev I.V."/>
            <person name="Jeffries T.W."/>
        </authorList>
    </citation>
    <scope>NUCLEOTIDE SEQUENCE [LARGE SCALE GENOMIC DNA]</scope>
    <source>
        <strain evidence="7">NRRL Y-12698</strain>
    </source>
</reference>
<dbReference type="InterPro" id="IPR036236">
    <property type="entry name" value="Znf_C2H2_sf"/>
</dbReference>
<dbReference type="GO" id="GO:0006260">
    <property type="term" value="P:DNA replication"/>
    <property type="evidence" value="ECO:0007669"/>
    <property type="project" value="TreeGrafter"/>
</dbReference>
<accession>A0A1E3QTJ3</accession>
<dbReference type="InterPro" id="IPR056767">
    <property type="entry name" value="C2H2-Znf_KIN17"/>
</dbReference>
<dbReference type="FunFam" id="1.10.10.2030:FF:000001">
    <property type="entry name" value="DNA/RNA-binding protein KIN17, putative"/>
    <property type="match status" value="1"/>
</dbReference>
<proteinExistence type="inferred from homology"/>
<evidence type="ECO:0000259" key="5">
    <source>
        <dbReference type="SMART" id="SM01253"/>
    </source>
</evidence>
<dbReference type="GO" id="GO:0005634">
    <property type="term" value="C:nucleus"/>
    <property type="evidence" value="ECO:0007669"/>
    <property type="project" value="TreeGrafter"/>
</dbReference>
<dbReference type="PANTHER" id="PTHR12805:SF0">
    <property type="entry name" value="DNA_RNA-BINDING PROTEIN KIN17"/>
    <property type="match status" value="1"/>
</dbReference>
<dbReference type="Pfam" id="PF10357">
    <property type="entry name" value="WH_KIN17"/>
    <property type="match status" value="1"/>
</dbReference>
<keyword evidence="2" id="KW-0479">Metal-binding</keyword>
<dbReference type="GO" id="GO:0003690">
    <property type="term" value="F:double-stranded DNA binding"/>
    <property type="evidence" value="ECO:0007669"/>
    <property type="project" value="TreeGrafter"/>
</dbReference>
<dbReference type="GO" id="GO:0006974">
    <property type="term" value="P:DNA damage response"/>
    <property type="evidence" value="ECO:0007669"/>
    <property type="project" value="TreeGrafter"/>
</dbReference>
<gene>
    <name evidence="6" type="ORF">BABINDRAFT_33895</name>
</gene>